<dbReference type="InterPro" id="IPR036726">
    <property type="entry name" value="GTP1_OBG_dom_sf"/>
</dbReference>
<dbReference type="GO" id="GO:0005739">
    <property type="term" value="C:mitochondrion"/>
    <property type="evidence" value="ECO:0007669"/>
    <property type="project" value="TreeGrafter"/>
</dbReference>
<protein>
    <recommendedName>
        <fullName evidence="9">Mitochondrial ribosome-associated GTPase 2</fullName>
    </recommendedName>
</protein>
<evidence type="ECO:0000259" key="6">
    <source>
        <dbReference type="PROSITE" id="PS51883"/>
    </source>
</evidence>
<dbReference type="OrthoDB" id="347018at2759"/>
<keyword evidence="4" id="KW-0342">GTP-binding</keyword>
<keyword evidence="8" id="KW-1185">Reference proteome</keyword>
<evidence type="ECO:0000256" key="3">
    <source>
        <dbReference type="ARBA" id="ARBA00022741"/>
    </source>
</evidence>
<dbReference type="Pfam" id="PF01926">
    <property type="entry name" value="MMR_HSR1"/>
    <property type="match status" value="1"/>
</dbReference>
<evidence type="ECO:0000256" key="2">
    <source>
        <dbReference type="ARBA" id="ARBA00022517"/>
    </source>
</evidence>
<dbReference type="InterPro" id="IPR031167">
    <property type="entry name" value="G_OBG"/>
</dbReference>
<dbReference type="Gene3D" id="2.70.210.12">
    <property type="entry name" value="GTP1/OBG domain"/>
    <property type="match status" value="1"/>
</dbReference>
<dbReference type="PANTHER" id="PTHR11702:SF31">
    <property type="entry name" value="MITOCHONDRIAL RIBOSOME-ASSOCIATED GTPASE 2"/>
    <property type="match status" value="1"/>
</dbReference>
<dbReference type="SUPFAM" id="SSF82051">
    <property type="entry name" value="Obg GTP-binding protein N-terminal domain"/>
    <property type="match status" value="1"/>
</dbReference>
<dbReference type="AlphaFoldDB" id="A0A7R9BU44"/>
<dbReference type="GO" id="GO:0042254">
    <property type="term" value="P:ribosome biogenesis"/>
    <property type="evidence" value="ECO:0007669"/>
    <property type="project" value="UniProtKB-UniRule"/>
</dbReference>
<accession>A0A7R9BU44</accession>
<proteinExistence type="inferred from homology"/>
<dbReference type="PROSITE" id="PS51883">
    <property type="entry name" value="OBG"/>
    <property type="match status" value="1"/>
</dbReference>
<evidence type="ECO:0008006" key="9">
    <source>
        <dbReference type="Google" id="ProtNLM"/>
    </source>
</evidence>
<dbReference type="NCBIfam" id="TIGR02729">
    <property type="entry name" value="Obg_CgtA"/>
    <property type="match status" value="1"/>
</dbReference>
<reference evidence="7" key="1">
    <citation type="submission" date="2020-11" db="EMBL/GenBank/DDBJ databases">
        <authorList>
            <person name="Tran Van P."/>
        </authorList>
    </citation>
    <scope>NUCLEOTIDE SEQUENCE</scope>
</reference>
<dbReference type="Gene3D" id="3.40.50.300">
    <property type="entry name" value="P-loop containing nucleotide triphosphate hydrolases"/>
    <property type="match status" value="1"/>
</dbReference>
<sequence length="380" mass="41661">MNVCSSARVSRLISRHLTRMHRRCQSSWDESKTGFVDFRRVVAEGGKGGDGSIHFLRLWRNDRAGPSGGDGGNGGHVLFRATESVSSLVRVPKKVRAKDGDDGRPKDCDGKSAEHAVVDVPLGTLIKASPSGELLADLSEEDSVYVAARGGCGGRGNHFFATDTNQSPMIAQRGALGEVREYGVEMRVVADVGLIGFPNAGKSTLLRALSRARPKVAGYPFTTLRPHIGVIQFEDYVQLRVADIPGLIEEAHKNRGLGYGFLRHVERCACMLYVLDLNLGVTNLGTPQEQLETLQEELRHYNPNLLERPFAVAANKIDLPGARSLLESFTSKVPFQVFPISALNAENIAPLISYLRKMYDANQEKLRKKSEDDPIVIENV</sequence>
<dbReference type="SUPFAM" id="SSF52540">
    <property type="entry name" value="P-loop containing nucleoside triphosphate hydrolases"/>
    <property type="match status" value="1"/>
</dbReference>
<organism evidence="7">
    <name type="scientific">Notodromas monacha</name>
    <dbReference type="NCBI Taxonomy" id="399045"/>
    <lineage>
        <taxon>Eukaryota</taxon>
        <taxon>Metazoa</taxon>
        <taxon>Ecdysozoa</taxon>
        <taxon>Arthropoda</taxon>
        <taxon>Crustacea</taxon>
        <taxon>Oligostraca</taxon>
        <taxon>Ostracoda</taxon>
        <taxon>Podocopa</taxon>
        <taxon>Podocopida</taxon>
        <taxon>Cypridocopina</taxon>
        <taxon>Cypridoidea</taxon>
        <taxon>Cyprididae</taxon>
        <taxon>Notodromas</taxon>
    </lineage>
</organism>
<evidence type="ECO:0000259" key="5">
    <source>
        <dbReference type="PROSITE" id="PS51710"/>
    </source>
</evidence>
<dbReference type="InterPro" id="IPR014100">
    <property type="entry name" value="GTP-bd_Obg/CgtA"/>
</dbReference>
<keyword evidence="2" id="KW-0690">Ribosome biogenesis</keyword>
<dbReference type="PROSITE" id="PS51710">
    <property type="entry name" value="G_OBG"/>
    <property type="match status" value="1"/>
</dbReference>
<dbReference type="Proteomes" id="UP000678499">
    <property type="component" value="Unassembled WGS sequence"/>
</dbReference>
<dbReference type="InterPro" id="IPR006073">
    <property type="entry name" value="GTP-bd"/>
</dbReference>
<keyword evidence="3" id="KW-0547">Nucleotide-binding</keyword>
<dbReference type="GO" id="GO:0000287">
    <property type="term" value="F:magnesium ion binding"/>
    <property type="evidence" value="ECO:0007669"/>
    <property type="project" value="InterPro"/>
</dbReference>
<dbReference type="CDD" id="cd01898">
    <property type="entry name" value="Obg"/>
    <property type="match status" value="1"/>
</dbReference>
<gene>
    <name evidence="7" type="ORF">NMOB1V02_LOCUS9277</name>
</gene>
<feature type="domain" description="OBG-type G" evidence="5">
    <location>
        <begin position="190"/>
        <end position="360"/>
    </location>
</feature>
<name>A0A7R9BU44_9CRUS</name>
<dbReference type="GO" id="GO:0003924">
    <property type="term" value="F:GTPase activity"/>
    <property type="evidence" value="ECO:0007669"/>
    <property type="project" value="InterPro"/>
</dbReference>
<dbReference type="FunFam" id="2.70.210.12:FF:000001">
    <property type="entry name" value="GTPase Obg"/>
    <property type="match status" value="1"/>
</dbReference>
<evidence type="ECO:0000256" key="4">
    <source>
        <dbReference type="ARBA" id="ARBA00023134"/>
    </source>
</evidence>
<dbReference type="NCBIfam" id="NF008956">
    <property type="entry name" value="PRK12299.1"/>
    <property type="match status" value="1"/>
</dbReference>
<evidence type="ECO:0000256" key="1">
    <source>
        <dbReference type="ARBA" id="ARBA00007699"/>
    </source>
</evidence>
<dbReference type="EMBL" id="CAJPEX010003038">
    <property type="protein sequence ID" value="CAG0921789.1"/>
    <property type="molecule type" value="Genomic_DNA"/>
</dbReference>
<dbReference type="InterPro" id="IPR027417">
    <property type="entry name" value="P-loop_NTPase"/>
</dbReference>
<evidence type="ECO:0000313" key="7">
    <source>
        <dbReference type="EMBL" id="CAD7281637.1"/>
    </source>
</evidence>
<dbReference type="HAMAP" id="MF_01454">
    <property type="entry name" value="GTPase_Obg"/>
    <property type="match status" value="1"/>
</dbReference>
<dbReference type="InterPro" id="IPR006169">
    <property type="entry name" value="GTP1_OBG_dom"/>
</dbReference>
<dbReference type="EMBL" id="OA885075">
    <property type="protein sequence ID" value="CAD7281637.1"/>
    <property type="molecule type" value="Genomic_DNA"/>
</dbReference>
<dbReference type="Pfam" id="PF01018">
    <property type="entry name" value="GTP1_OBG"/>
    <property type="match status" value="1"/>
</dbReference>
<dbReference type="PANTHER" id="PTHR11702">
    <property type="entry name" value="DEVELOPMENTALLY REGULATED GTP-BINDING PROTEIN-RELATED"/>
    <property type="match status" value="1"/>
</dbReference>
<dbReference type="PRINTS" id="PR00326">
    <property type="entry name" value="GTP1OBG"/>
</dbReference>
<evidence type="ECO:0000313" key="8">
    <source>
        <dbReference type="Proteomes" id="UP000678499"/>
    </source>
</evidence>
<dbReference type="InterPro" id="IPR045086">
    <property type="entry name" value="OBG_GTPase"/>
</dbReference>
<feature type="domain" description="Obg" evidence="6">
    <location>
        <begin position="33"/>
        <end position="189"/>
    </location>
</feature>
<dbReference type="PIRSF" id="PIRSF002401">
    <property type="entry name" value="GTP_bd_Obg/CgtA"/>
    <property type="match status" value="1"/>
</dbReference>
<comment type="similarity">
    <text evidence="1">Belongs to the TRAFAC class OBG-HflX-like GTPase superfamily. OBG GTPase family.</text>
</comment>
<dbReference type="GO" id="GO:0005525">
    <property type="term" value="F:GTP binding"/>
    <property type="evidence" value="ECO:0007669"/>
    <property type="project" value="UniProtKB-KW"/>
</dbReference>